<gene>
    <name evidence="2" type="ORF">H3N35_17700</name>
</gene>
<keyword evidence="1" id="KW-0472">Membrane</keyword>
<dbReference type="RefSeq" id="WP_274050131.1">
    <property type="nucleotide sequence ID" value="NZ_CP059693.1"/>
</dbReference>
<organism evidence="2 3">
    <name type="scientific">Thalassomonas haliotis</name>
    <dbReference type="NCBI Taxonomy" id="485448"/>
    <lineage>
        <taxon>Bacteria</taxon>
        <taxon>Pseudomonadati</taxon>
        <taxon>Pseudomonadota</taxon>
        <taxon>Gammaproteobacteria</taxon>
        <taxon>Alteromonadales</taxon>
        <taxon>Colwelliaceae</taxon>
        <taxon>Thalassomonas</taxon>
    </lineage>
</organism>
<dbReference type="EMBL" id="CP059693">
    <property type="protein sequence ID" value="WDE10114.1"/>
    <property type="molecule type" value="Genomic_DNA"/>
</dbReference>
<proteinExistence type="predicted"/>
<keyword evidence="1" id="KW-0812">Transmembrane</keyword>
<keyword evidence="1" id="KW-1133">Transmembrane helix</keyword>
<evidence type="ECO:0000256" key="1">
    <source>
        <dbReference type="SAM" id="Phobius"/>
    </source>
</evidence>
<name>A0ABY7V8Z4_9GAMM</name>
<keyword evidence="3" id="KW-1185">Reference proteome</keyword>
<evidence type="ECO:0000313" key="3">
    <source>
        <dbReference type="Proteomes" id="UP001215231"/>
    </source>
</evidence>
<evidence type="ECO:0000313" key="2">
    <source>
        <dbReference type="EMBL" id="WDE10114.1"/>
    </source>
</evidence>
<dbReference type="Proteomes" id="UP001215231">
    <property type="component" value="Chromosome"/>
</dbReference>
<protein>
    <submittedName>
        <fullName evidence="2">Uncharacterized protein</fullName>
    </submittedName>
</protein>
<sequence length="69" mass="7997">MPWYILHQTLIIAFAAYLGKFSLGPVIKPLQLLLMPFTDCFTCDEVIESFTLTRFIFGLKLSRRKNTLN</sequence>
<accession>A0ABY7V8Z4</accession>
<feature type="transmembrane region" description="Helical" evidence="1">
    <location>
        <begin position="6"/>
        <end position="27"/>
    </location>
</feature>
<reference evidence="2 3" key="1">
    <citation type="journal article" date="2022" name="Mar. Drugs">
        <title>Bioassay-Guided Fractionation Leads to the Detection of Cholic Acid Generated by the Rare Thalassomonas sp.</title>
        <authorList>
            <person name="Pheiffer F."/>
            <person name="Schneider Y.K."/>
            <person name="Hansen E.H."/>
            <person name="Andersen J.H."/>
            <person name="Isaksson J."/>
            <person name="Busche T."/>
            <person name="R C."/>
            <person name="Kalinowski J."/>
            <person name="Zyl L.V."/>
            <person name="Trindade M."/>
        </authorList>
    </citation>
    <scope>NUCLEOTIDE SEQUENCE [LARGE SCALE GENOMIC DNA]</scope>
    <source>
        <strain evidence="2 3">A5K-61T</strain>
    </source>
</reference>